<sequence length="335" mass="37694">MDRRQHPLPESLGRVFTAAAARAAGIDSRRLHGDDVVRIAPGTYSRVDGEVIVSPADHPSGRLPHPNERWRQSLTIRAINLIEVMKPNAFFSHYTAAAIWGLPVSPPLGGDELRVDIASCEGSQSLERFGVTYRVLSPRQVKVVVLRGIPVTDPATTWAELTPGLARSQAVAVGDAVLRHPRYPGTSRYKRDPLATRSQLEQAATTPYRRGGRELRELLPLLTHQSASPPESHIRMLLAEWRAPPPELDYDVYSPEGRLLGCSEFAYPQLKLAIEYEGEHHFSQAKQYARDVEKYQAYAEQGWRVLRVTSSLLYRQPLELKRQVLEALRFARETR</sequence>
<reference evidence="1 2" key="1">
    <citation type="submission" date="2020-07" db="EMBL/GenBank/DDBJ databases">
        <title>Sequencing the genomes of 1000 actinobacteria strains.</title>
        <authorList>
            <person name="Klenk H.-P."/>
        </authorList>
    </citation>
    <scope>NUCLEOTIDE SEQUENCE [LARGE SCALE GENOMIC DNA]</scope>
    <source>
        <strain evidence="1 2">DSM 17380</strain>
    </source>
</reference>
<name>A0A852R7U3_9MICO</name>
<dbReference type="Proteomes" id="UP000586095">
    <property type="component" value="Unassembled WGS sequence"/>
</dbReference>
<gene>
    <name evidence="1" type="ORF">BJ960_001302</name>
</gene>
<dbReference type="InterPro" id="IPR011335">
    <property type="entry name" value="Restrct_endonuc-II-like"/>
</dbReference>
<accession>A0A852R7U3</accession>
<dbReference type="SUPFAM" id="SSF52980">
    <property type="entry name" value="Restriction endonuclease-like"/>
    <property type="match status" value="1"/>
</dbReference>
<dbReference type="RefSeq" id="WP_185986698.1">
    <property type="nucleotide sequence ID" value="NZ_BAAALZ010000002.1"/>
</dbReference>
<dbReference type="EMBL" id="JACCBD010000001">
    <property type="protein sequence ID" value="NYD26499.1"/>
    <property type="molecule type" value="Genomic_DNA"/>
</dbReference>
<comment type="caution">
    <text evidence="1">The sequence shown here is derived from an EMBL/GenBank/DDBJ whole genome shotgun (WGS) entry which is preliminary data.</text>
</comment>
<protein>
    <recommendedName>
        <fullName evidence="3">DUF559 domain-containing protein</fullName>
    </recommendedName>
</protein>
<evidence type="ECO:0008006" key="3">
    <source>
        <dbReference type="Google" id="ProtNLM"/>
    </source>
</evidence>
<evidence type="ECO:0000313" key="2">
    <source>
        <dbReference type="Proteomes" id="UP000586095"/>
    </source>
</evidence>
<dbReference type="Gene3D" id="3.40.960.10">
    <property type="entry name" value="VSR Endonuclease"/>
    <property type="match status" value="1"/>
</dbReference>
<evidence type="ECO:0000313" key="1">
    <source>
        <dbReference type="EMBL" id="NYD26499.1"/>
    </source>
</evidence>
<keyword evidence="2" id="KW-1185">Reference proteome</keyword>
<dbReference type="AlphaFoldDB" id="A0A852R7U3"/>
<proteinExistence type="predicted"/>
<organism evidence="1 2">
    <name type="scientific">Leucobacter aridicollis</name>
    <dbReference type="NCBI Taxonomy" id="283878"/>
    <lineage>
        <taxon>Bacteria</taxon>
        <taxon>Bacillati</taxon>
        <taxon>Actinomycetota</taxon>
        <taxon>Actinomycetes</taxon>
        <taxon>Micrococcales</taxon>
        <taxon>Microbacteriaceae</taxon>
        <taxon>Leucobacter</taxon>
    </lineage>
</organism>